<gene>
    <name evidence="1" type="ORF">SDC9_183756</name>
</gene>
<dbReference type="EMBL" id="VSSQ01090279">
    <property type="protein sequence ID" value="MPN36247.1"/>
    <property type="molecule type" value="Genomic_DNA"/>
</dbReference>
<protein>
    <recommendedName>
        <fullName evidence="2">Alkaline phosphatase</fullName>
    </recommendedName>
</protein>
<name>A0A645HB44_9ZZZZ</name>
<evidence type="ECO:0000313" key="1">
    <source>
        <dbReference type="EMBL" id="MPN36247.1"/>
    </source>
</evidence>
<dbReference type="GO" id="GO:0016791">
    <property type="term" value="F:phosphatase activity"/>
    <property type="evidence" value="ECO:0007669"/>
    <property type="project" value="InterPro"/>
</dbReference>
<sequence length="123" mass="12987">MAQCVAAKTPFEEALPIFTDAFGLAGLTAKEKAYLQGAYEHTLKGDLPANKSSEEYGVYEPITSACDRLVAARAGLSFGSGGHSGTDVPIYAIGLGSEFFRGTFENTHIHDAILQAIAAYPLS</sequence>
<dbReference type="Pfam" id="PF00245">
    <property type="entry name" value="Alk_phosphatase"/>
    <property type="match status" value="1"/>
</dbReference>
<comment type="caution">
    <text evidence="1">The sequence shown here is derived from an EMBL/GenBank/DDBJ whole genome shotgun (WGS) entry which is preliminary data.</text>
</comment>
<proteinExistence type="predicted"/>
<evidence type="ECO:0008006" key="2">
    <source>
        <dbReference type="Google" id="ProtNLM"/>
    </source>
</evidence>
<dbReference type="InterPro" id="IPR017850">
    <property type="entry name" value="Alkaline_phosphatase_core_sf"/>
</dbReference>
<organism evidence="1">
    <name type="scientific">bioreactor metagenome</name>
    <dbReference type="NCBI Taxonomy" id="1076179"/>
    <lineage>
        <taxon>unclassified sequences</taxon>
        <taxon>metagenomes</taxon>
        <taxon>ecological metagenomes</taxon>
    </lineage>
</organism>
<dbReference type="Gene3D" id="3.40.720.10">
    <property type="entry name" value="Alkaline Phosphatase, subunit A"/>
    <property type="match status" value="1"/>
</dbReference>
<dbReference type="AlphaFoldDB" id="A0A645HB44"/>
<accession>A0A645HB44</accession>
<dbReference type="InterPro" id="IPR001952">
    <property type="entry name" value="Alkaline_phosphatase"/>
</dbReference>
<dbReference type="SUPFAM" id="SSF53649">
    <property type="entry name" value="Alkaline phosphatase-like"/>
    <property type="match status" value="1"/>
</dbReference>
<reference evidence="1" key="1">
    <citation type="submission" date="2019-08" db="EMBL/GenBank/DDBJ databases">
        <authorList>
            <person name="Kucharzyk K."/>
            <person name="Murdoch R.W."/>
            <person name="Higgins S."/>
            <person name="Loffler F."/>
        </authorList>
    </citation>
    <scope>NUCLEOTIDE SEQUENCE</scope>
</reference>